<proteinExistence type="predicted"/>
<dbReference type="Gene3D" id="3.40.630.30">
    <property type="match status" value="1"/>
</dbReference>
<dbReference type="Proteomes" id="UP000076967">
    <property type="component" value="Unassembled WGS sequence"/>
</dbReference>
<dbReference type="InterPro" id="IPR016181">
    <property type="entry name" value="Acyl_CoA_acyltransferase"/>
</dbReference>
<evidence type="ECO:0000313" key="2">
    <source>
        <dbReference type="Proteomes" id="UP000076967"/>
    </source>
</evidence>
<dbReference type="OrthoDB" id="2843259at2"/>
<dbReference type="EMBL" id="LVJH01000003">
    <property type="protein sequence ID" value="OAB45468.1"/>
    <property type="molecule type" value="Genomic_DNA"/>
</dbReference>
<dbReference type="SUPFAM" id="SSF55729">
    <property type="entry name" value="Acyl-CoA N-acyltransferases (Nat)"/>
    <property type="match status" value="1"/>
</dbReference>
<accession>A0A162KET5</accession>
<dbReference type="RefSeq" id="WP_068529172.1">
    <property type="nucleotide sequence ID" value="NZ_LVJH01000003.1"/>
</dbReference>
<dbReference type="STRING" id="494026.PGLA_04245"/>
<keyword evidence="2" id="KW-1185">Reference proteome</keyword>
<comment type="caution">
    <text evidence="1">The sequence shown here is derived from an EMBL/GenBank/DDBJ whole genome shotgun (WGS) entry which is preliminary data.</text>
</comment>
<dbReference type="AlphaFoldDB" id="A0A162KET5"/>
<reference evidence="1 2" key="1">
    <citation type="submission" date="2016-03" db="EMBL/GenBank/DDBJ databases">
        <title>Draft genome sequence of Paenibacillus glacialis DSM 22343.</title>
        <authorList>
            <person name="Shin S.-K."/>
            <person name="Yi H."/>
        </authorList>
    </citation>
    <scope>NUCLEOTIDE SEQUENCE [LARGE SCALE GENOMIC DNA]</scope>
    <source>
        <strain evidence="1 2">DSM 22343</strain>
    </source>
</reference>
<protein>
    <recommendedName>
        <fullName evidence="3">N-acetyltransferase domain-containing protein</fullName>
    </recommendedName>
</protein>
<sequence>MFKRVESKGELDRFNNIWTTVWLEKGFDLDFTEQVLERFVIVTEEGDYIGTSEIKPYSIHNSVINQTAPFADHPKLIHAEGAVAEIDKIAVLNQYRGHNIADLLSGSILYGEEKKIRYYVAMMEPVFLRALRITFQVPFEKVGGKVFYKGDYVVPVIIDLEEMYNNKKQYPWITCPQETSQTRETIK</sequence>
<evidence type="ECO:0000313" key="1">
    <source>
        <dbReference type="EMBL" id="OAB45468.1"/>
    </source>
</evidence>
<evidence type="ECO:0008006" key="3">
    <source>
        <dbReference type="Google" id="ProtNLM"/>
    </source>
</evidence>
<gene>
    <name evidence="1" type="ORF">PGLA_04245</name>
</gene>
<organism evidence="1 2">
    <name type="scientific">Paenibacillus glacialis</name>
    <dbReference type="NCBI Taxonomy" id="494026"/>
    <lineage>
        <taxon>Bacteria</taxon>
        <taxon>Bacillati</taxon>
        <taxon>Bacillota</taxon>
        <taxon>Bacilli</taxon>
        <taxon>Bacillales</taxon>
        <taxon>Paenibacillaceae</taxon>
        <taxon>Paenibacillus</taxon>
    </lineage>
</organism>
<name>A0A162KET5_9BACL</name>